<dbReference type="Gramene" id="AET1Gv20443900.1">
    <property type="protein sequence ID" value="AET1Gv20443900.1"/>
    <property type="gene ID" value="AET1Gv20443900"/>
</dbReference>
<reference evidence="1" key="5">
    <citation type="journal article" date="2021" name="G3 (Bethesda)">
        <title>Aegilops tauschii genome assembly Aet v5.0 features greater sequence contiguity and improved annotation.</title>
        <authorList>
            <person name="Wang L."/>
            <person name="Zhu T."/>
            <person name="Rodriguez J.C."/>
            <person name="Deal K.R."/>
            <person name="Dubcovsky J."/>
            <person name="McGuire P.E."/>
            <person name="Lux T."/>
            <person name="Spannagl M."/>
            <person name="Mayer K.F.X."/>
            <person name="Baldrich P."/>
            <person name="Meyers B.C."/>
            <person name="Huo N."/>
            <person name="Gu Y.Q."/>
            <person name="Zhou H."/>
            <person name="Devos K.M."/>
            <person name="Bennetzen J.L."/>
            <person name="Unver T."/>
            <person name="Budak H."/>
            <person name="Gulick P.J."/>
            <person name="Galiba G."/>
            <person name="Kalapos B."/>
            <person name="Nelson D.R."/>
            <person name="Li P."/>
            <person name="You F.M."/>
            <person name="Luo M.C."/>
            <person name="Dvorak J."/>
        </authorList>
    </citation>
    <scope>NUCLEOTIDE SEQUENCE [LARGE SCALE GENOMIC DNA]</scope>
    <source>
        <strain evidence="1">cv. AL8/78</strain>
    </source>
</reference>
<reference evidence="1" key="4">
    <citation type="submission" date="2019-03" db="UniProtKB">
        <authorList>
            <consortium name="EnsemblPlants"/>
        </authorList>
    </citation>
    <scope>IDENTIFICATION</scope>
</reference>
<accession>A0A452YKL8</accession>
<reference evidence="2" key="1">
    <citation type="journal article" date="2014" name="Science">
        <title>Ancient hybridizations among the ancestral genomes of bread wheat.</title>
        <authorList>
            <consortium name="International Wheat Genome Sequencing Consortium,"/>
            <person name="Marcussen T."/>
            <person name="Sandve S.R."/>
            <person name="Heier L."/>
            <person name="Spannagl M."/>
            <person name="Pfeifer M."/>
            <person name="Jakobsen K.S."/>
            <person name="Wulff B.B."/>
            <person name="Steuernagel B."/>
            <person name="Mayer K.F."/>
            <person name="Olsen O.A."/>
        </authorList>
    </citation>
    <scope>NUCLEOTIDE SEQUENCE [LARGE SCALE GENOMIC DNA]</scope>
    <source>
        <strain evidence="2">cv. AL8/78</strain>
    </source>
</reference>
<reference evidence="1" key="3">
    <citation type="journal article" date="2017" name="Nature">
        <title>Genome sequence of the progenitor of the wheat D genome Aegilops tauschii.</title>
        <authorList>
            <person name="Luo M.C."/>
            <person name="Gu Y.Q."/>
            <person name="Puiu D."/>
            <person name="Wang H."/>
            <person name="Twardziok S.O."/>
            <person name="Deal K.R."/>
            <person name="Huo N."/>
            <person name="Zhu T."/>
            <person name="Wang L."/>
            <person name="Wang Y."/>
            <person name="McGuire P.E."/>
            <person name="Liu S."/>
            <person name="Long H."/>
            <person name="Ramasamy R.K."/>
            <person name="Rodriguez J.C."/>
            <person name="Van S.L."/>
            <person name="Yuan L."/>
            <person name="Wang Z."/>
            <person name="Xia Z."/>
            <person name="Xiao L."/>
            <person name="Anderson O.D."/>
            <person name="Ouyang S."/>
            <person name="Liang Y."/>
            <person name="Zimin A.V."/>
            <person name="Pertea G."/>
            <person name="Qi P."/>
            <person name="Bennetzen J.L."/>
            <person name="Dai X."/>
            <person name="Dawson M.W."/>
            <person name="Muller H.G."/>
            <person name="Kugler K."/>
            <person name="Rivarola-Duarte L."/>
            <person name="Spannagl M."/>
            <person name="Mayer K.F.X."/>
            <person name="Lu F.H."/>
            <person name="Bevan M.W."/>
            <person name="Leroy P."/>
            <person name="Li P."/>
            <person name="You F.M."/>
            <person name="Sun Q."/>
            <person name="Liu Z."/>
            <person name="Lyons E."/>
            <person name="Wicker T."/>
            <person name="Salzberg S.L."/>
            <person name="Devos K.M."/>
            <person name="Dvorak J."/>
        </authorList>
    </citation>
    <scope>NUCLEOTIDE SEQUENCE [LARGE SCALE GENOMIC DNA]</scope>
    <source>
        <strain evidence="1">cv. AL8/78</strain>
    </source>
</reference>
<proteinExistence type="predicted"/>
<organism evidence="1 2">
    <name type="scientific">Aegilops tauschii subsp. strangulata</name>
    <name type="common">Goatgrass</name>
    <dbReference type="NCBI Taxonomy" id="200361"/>
    <lineage>
        <taxon>Eukaryota</taxon>
        <taxon>Viridiplantae</taxon>
        <taxon>Streptophyta</taxon>
        <taxon>Embryophyta</taxon>
        <taxon>Tracheophyta</taxon>
        <taxon>Spermatophyta</taxon>
        <taxon>Magnoliopsida</taxon>
        <taxon>Liliopsida</taxon>
        <taxon>Poales</taxon>
        <taxon>Poaceae</taxon>
        <taxon>BOP clade</taxon>
        <taxon>Pooideae</taxon>
        <taxon>Triticodae</taxon>
        <taxon>Triticeae</taxon>
        <taxon>Triticinae</taxon>
        <taxon>Aegilops</taxon>
    </lineage>
</organism>
<dbReference type="Proteomes" id="UP000015105">
    <property type="component" value="Chromosome 1D"/>
</dbReference>
<name>A0A452YKL8_AEGTS</name>
<evidence type="ECO:0000313" key="1">
    <source>
        <dbReference type="EnsemblPlants" id="AET1Gv20443900.1"/>
    </source>
</evidence>
<reference evidence="2" key="2">
    <citation type="journal article" date="2017" name="Nat. Plants">
        <title>The Aegilops tauschii genome reveals multiple impacts of transposons.</title>
        <authorList>
            <person name="Zhao G."/>
            <person name="Zou C."/>
            <person name="Li K."/>
            <person name="Wang K."/>
            <person name="Li T."/>
            <person name="Gao L."/>
            <person name="Zhang X."/>
            <person name="Wang H."/>
            <person name="Yang Z."/>
            <person name="Liu X."/>
            <person name="Jiang W."/>
            <person name="Mao L."/>
            <person name="Kong X."/>
            <person name="Jiao Y."/>
            <person name="Jia J."/>
        </authorList>
    </citation>
    <scope>NUCLEOTIDE SEQUENCE [LARGE SCALE GENOMIC DNA]</scope>
    <source>
        <strain evidence="2">cv. AL8/78</strain>
    </source>
</reference>
<keyword evidence="2" id="KW-1185">Reference proteome</keyword>
<sequence>MDTEAHARHADHQTLGSDPTLDAAVHAVVAAAATCHDLGASACSAAYKRGHRGAPLAKTMLPLSCLFTCLLCVTRRSGRFRGSGWHR</sequence>
<evidence type="ECO:0000313" key="2">
    <source>
        <dbReference type="Proteomes" id="UP000015105"/>
    </source>
</evidence>
<dbReference type="EnsemblPlants" id="AET1Gv20443900.1">
    <property type="protein sequence ID" value="AET1Gv20443900.1"/>
    <property type="gene ID" value="AET1Gv20443900"/>
</dbReference>
<dbReference type="AlphaFoldDB" id="A0A452YKL8"/>
<protein>
    <submittedName>
        <fullName evidence="1">Uncharacterized protein</fullName>
    </submittedName>
</protein>